<dbReference type="SMART" id="SM00860">
    <property type="entry name" value="SMI1_KNR4"/>
    <property type="match status" value="1"/>
</dbReference>
<dbReference type="OrthoDB" id="8657476at2"/>
<dbReference type="Pfam" id="PF09346">
    <property type="entry name" value="SMI1_KNR4"/>
    <property type="match status" value="1"/>
</dbReference>
<dbReference type="InterPro" id="IPR037883">
    <property type="entry name" value="Knr4/Smi1-like_sf"/>
</dbReference>
<comment type="caution">
    <text evidence="2">The sequence shown here is derived from an EMBL/GenBank/DDBJ whole genome shotgun (WGS) entry which is preliminary data.</text>
</comment>
<dbReference type="AlphaFoldDB" id="A0A3D8PQY0"/>
<feature type="domain" description="Knr4/Smi1-like" evidence="1">
    <location>
        <begin position="25"/>
        <end position="152"/>
    </location>
</feature>
<name>A0A3D8PQY0_9BACI</name>
<evidence type="ECO:0000313" key="3">
    <source>
        <dbReference type="Proteomes" id="UP000256520"/>
    </source>
</evidence>
<sequence>MPKNAGWKSMRKFWLDDEDDLVLGPIKKKDIVLAEEKLGIELPKLYKKLVKKQNGGYIKRTVFPIDFSTESVEDYIEVDSIFGIGEDGILDSEYLIKEWELPNDLVLLNGEGHTWVAMDYRGKTKNPSIVYIDVEEEVEFQIARSFSEFIERLEEEDIVDEDEITGDMDIPNLEEITKEEAEHIFKTSDDKRFIRSVIINLPLDKDGVNWFLDQLIFLLDKYNSTGIAEDAADFFLIHHYLRGKMDDSKYSLLMNKLNALPYKNLKTLQMIDERERRANLKKI</sequence>
<dbReference type="EMBL" id="PIOD01000011">
    <property type="protein sequence ID" value="RDW17668.1"/>
    <property type="molecule type" value="Genomic_DNA"/>
</dbReference>
<dbReference type="SUPFAM" id="SSF160631">
    <property type="entry name" value="SMI1/KNR4-like"/>
    <property type="match status" value="1"/>
</dbReference>
<proteinExistence type="predicted"/>
<accession>A0A3D8PQY0</accession>
<dbReference type="InterPro" id="IPR018958">
    <property type="entry name" value="Knr4/Smi1-like_dom"/>
</dbReference>
<reference evidence="3" key="1">
    <citation type="submission" date="2017-11" db="EMBL/GenBank/DDBJ databases">
        <authorList>
            <person name="Zhu W."/>
        </authorList>
    </citation>
    <scope>NUCLEOTIDE SEQUENCE [LARGE SCALE GENOMIC DNA]</scope>
    <source>
        <strain evidence="3">CAU 1051</strain>
    </source>
</reference>
<dbReference type="Gene3D" id="3.40.1580.10">
    <property type="entry name" value="SMI1/KNR4-like"/>
    <property type="match status" value="1"/>
</dbReference>
<organism evidence="2 3">
    <name type="scientific">Oceanobacillus chungangensis</name>
    <dbReference type="NCBI Taxonomy" id="1229152"/>
    <lineage>
        <taxon>Bacteria</taxon>
        <taxon>Bacillati</taxon>
        <taxon>Bacillota</taxon>
        <taxon>Bacilli</taxon>
        <taxon>Bacillales</taxon>
        <taxon>Bacillaceae</taxon>
        <taxon>Oceanobacillus</taxon>
    </lineage>
</organism>
<evidence type="ECO:0000259" key="1">
    <source>
        <dbReference type="SMART" id="SM00860"/>
    </source>
</evidence>
<evidence type="ECO:0000313" key="2">
    <source>
        <dbReference type="EMBL" id="RDW17668.1"/>
    </source>
</evidence>
<dbReference type="Proteomes" id="UP000256520">
    <property type="component" value="Unassembled WGS sequence"/>
</dbReference>
<protein>
    <submittedName>
        <fullName evidence="2">SMI1/KNR4 family protein</fullName>
    </submittedName>
</protein>
<gene>
    <name evidence="2" type="ORF">CWR45_09995</name>
</gene>
<keyword evidence="3" id="KW-1185">Reference proteome</keyword>